<keyword evidence="1" id="KW-0812">Transmembrane</keyword>
<keyword evidence="1" id="KW-0472">Membrane</keyword>
<keyword evidence="1" id="KW-1133">Transmembrane helix</keyword>
<dbReference type="AlphaFoldDB" id="A0A0B7JPZ0"/>
<accession>A0A0B7JPZ0</accession>
<reference evidence="2" key="1">
    <citation type="submission" date="2015-01" db="EMBL/GenBank/DDBJ databases">
        <authorList>
            <person name="Durling Mikael"/>
        </authorList>
    </citation>
    <scope>NUCLEOTIDE SEQUENCE</scope>
</reference>
<organism evidence="2">
    <name type="scientific">Bionectria ochroleuca</name>
    <name type="common">Gliocladium roseum</name>
    <dbReference type="NCBI Taxonomy" id="29856"/>
    <lineage>
        <taxon>Eukaryota</taxon>
        <taxon>Fungi</taxon>
        <taxon>Dikarya</taxon>
        <taxon>Ascomycota</taxon>
        <taxon>Pezizomycotina</taxon>
        <taxon>Sordariomycetes</taxon>
        <taxon>Hypocreomycetidae</taxon>
        <taxon>Hypocreales</taxon>
        <taxon>Bionectriaceae</taxon>
        <taxon>Clonostachys</taxon>
    </lineage>
</organism>
<name>A0A0B7JPZ0_BIOOC</name>
<evidence type="ECO:0000313" key="2">
    <source>
        <dbReference type="EMBL" id="CEO47058.1"/>
    </source>
</evidence>
<gene>
    <name evidence="2" type="ORF">BN869_000003113_1</name>
</gene>
<dbReference type="EMBL" id="CDPU01000006">
    <property type="protein sequence ID" value="CEO47058.1"/>
    <property type="molecule type" value="Genomic_DNA"/>
</dbReference>
<evidence type="ECO:0000256" key="1">
    <source>
        <dbReference type="SAM" id="Phobius"/>
    </source>
</evidence>
<proteinExistence type="predicted"/>
<protein>
    <submittedName>
        <fullName evidence="2">Uncharacterized protein</fullName>
    </submittedName>
</protein>
<feature type="transmembrane region" description="Helical" evidence="1">
    <location>
        <begin position="68"/>
        <end position="90"/>
    </location>
</feature>
<sequence>MALISSLLTLRSDTPTYHSFLDAVHTTTLTMDSSLSSVLRPFLSGDLGSEAKITITELDANTFYNPSLFIVVFAGFLLLLLLAFIVFAFCEKRDRRMKWLKAAEARAKWGV</sequence>